<dbReference type="Gene3D" id="3.30.70.270">
    <property type="match status" value="1"/>
</dbReference>
<dbReference type="Pfam" id="PF05380">
    <property type="entry name" value="Peptidase_A17"/>
    <property type="match status" value="1"/>
</dbReference>
<feature type="compositionally biased region" description="Polar residues" evidence="1">
    <location>
        <begin position="343"/>
        <end position="354"/>
    </location>
</feature>
<dbReference type="SUPFAM" id="SSF56672">
    <property type="entry name" value="DNA/RNA polymerases"/>
    <property type="match status" value="1"/>
</dbReference>
<dbReference type="PROSITE" id="PS50994">
    <property type="entry name" value="INTEGRASE"/>
    <property type="match status" value="1"/>
</dbReference>
<dbReference type="EMBL" id="JBBCAQ010000036">
    <property type="protein sequence ID" value="KAK7576031.1"/>
    <property type="molecule type" value="Genomic_DNA"/>
</dbReference>
<dbReference type="Proteomes" id="UP001367676">
    <property type="component" value="Unassembled WGS sequence"/>
</dbReference>
<dbReference type="InterPro" id="IPR043502">
    <property type="entry name" value="DNA/RNA_pol_sf"/>
</dbReference>
<evidence type="ECO:0000313" key="4">
    <source>
        <dbReference type="Proteomes" id="UP001367676"/>
    </source>
</evidence>
<dbReference type="GO" id="GO:0042575">
    <property type="term" value="C:DNA polymerase complex"/>
    <property type="evidence" value="ECO:0007669"/>
    <property type="project" value="UniProtKB-ARBA"/>
</dbReference>
<keyword evidence="4" id="KW-1185">Reference proteome</keyword>
<evidence type="ECO:0000256" key="1">
    <source>
        <dbReference type="SAM" id="MobiDB-lite"/>
    </source>
</evidence>
<dbReference type="Pfam" id="PF17921">
    <property type="entry name" value="Integrase_H2C2"/>
    <property type="match status" value="1"/>
</dbReference>
<dbReference type="Gene3D" id="3.30.420.10">
    <property type="entry name" value="Ribonuclease H-like superfamily/Ribonuclease H"/>
    <property type="match status" value="1"/>
</dbReference>
<dbReference type="GO" id="GO:0003676">
    <property type="term" value="F:nucleic acid binding"/>
    <property type="evidence" value="ECO:0007669"/>
    <property type="project" value="InterPro"/>
</dbReference>
<comment type="caution">
    <text evidence="3">The sequence shown here is derived from an EMBL/GenBank/DDBJ whole genome shotgun (WGS) entry which is preliminary data.</text>
</comment>
<dbReference type="InterPro" id="IPR001584">
    <property type="entry name" value="Integrase_cat-core"/>
</dbReference>
<dbReference type="GO" id="GO:0071897">
    <property type="term" value="P:DNA biosynthetic process"/>
    <property type="evidence" value="ECO:0007669"/>
    <property type="project" value="UniProtKB-ARBA"/>
</dbReference>
<dbReference type="InterPro" id="IPR043128">
    <property type="entry name" value="Rev_trsase/Diguanyl_cyclase"/>
</dbReference>
<proteinExistence type="predicted"/>
<name>A0AAN9XYZ9_9HEMI</name>
<feature type="domain" description="Integrase catalytic" evidence="2">
    <location>
        <begin position="1485"/>
        <end position="1675"/>
    </location>
</feature>
<dbReference type="Pfam" id="PF03564">
    <property type="entry name" value="DUF1759"/>
    <property type="match status" value="1"/>
</dbReference>
<reference evidence="3 4" key="1">
    <citation type="submission" date="2024-03" db="EMBL/GenBank/DDBJ databases">
        <title>Adaptation during the transition from Ophiocordyceps entomopathogen to insect associate is accompanied by gene loss and intensified selection.</title>
        <authorList>
            <person name="Ward C.M."/>
            <person name="Onetto C.A."/>
            <person name="Borneman A.R."/>
        </authorList>
    </citation>
    <scope>NUCLEOTIDE SEQUENCE [LARGE SCALE GENOMIC DNA]</scope>
    <source>
        <strain evidence="3">AWRI1</strain>
        <tissue evidence="3">Single Adult Female</tissue>
    </source>
</reference>
<sequence length="1824" mass="207110">MQLQKRSGTPLGTLDPINIFLIEHTYAFDPVRHFSPIKMDIAAEQLKYSQQQATVYLEEKDYEALILRQYAADIQEDIDALEKYERKFGDKADEYHRLIVDAKNLKRMVEKGAAKLEILAQKKSNDEALAAKAAEATAAAEAARAAEASLAAIRVKQSEEEKKVAKSVKLPRIVLPIFDGETCDDYRGFIDAFNETLQADKNLSAIRKWLLLRAQLGGRALQIVQDLPMSSESYENALKMLHTAYGSTKKAVTRQYEKLQNLPRAEMETESLRSTNNRVEGILLTLKGLKSDIEHDFLRSVVLGKYPPELIDTLRVTEDTTLADFREKATQYIQNRAAIIPSTTTAARNASNGQGTNGGAKDGSKAKPRHSQNDLPPTGGGNRMPPPPQVTKNVKNSKPRRETVRLYKCLFCSGEHWSDACTVVTSLDERRAKTADRCQKCFKTPHPGAECESWKHCVHCKETTHNRALCPVKIGSEAKVLLAQKAQGESKPTTFITAMLPVGNTRETKSATTRAVLDTAGGLSLITQKLADQLQLTSDSNQHMRLKAANKAVFSSNSKQVKLLLHPRKGRPILVEACIVPSIVENVVSTDVAELKKQHPQHLNRPMPNEGNGEDVDLLLGYSDLVKIITLEKSVRINDNLQLMGTKFGWVPFGKLTDEADDDGSDEAPICLIKEVDPIKLMCDLETVGLADFLKTKNEEESVAIEKFYKTIEQINKTYQTGWPYKYDPPDLNNNFGLAFGRLVSLWKQLSTSPELLKAYDGIMREQVETDVAEIVNLRRTQKENKIHYLPHRGVIRIGKSTPVRIVFDASSRCGKGAKSLNDNILKGGNWVVELPGVLMRFRRYKTAITSDITRAFHQIMIRPEERDVARFLWVRDINKPPSAENLVVYRFKRMAFGIIASPFLLSTTIKHHLRTHPKEYTDIADIIESDLYADNLVVSIPNSTDSEQFYKGVKGCFADMGMNMTQWVTDDEFLRQKFEAKDCIEETKQSVLGLHWDTISRIMSVKKPNLEYQARSTKRAILKEMAKVYDPLGWMSPVTLSAKILLRKIWQGNYAWDATIQQNLIDEWLPIRSELQKVGDIELPRAYAETGIEDAENMELHAFCDASAEAYGVVVYLRIQKPNGVWTGIVASKTRLSPKTKISIPRLELLAAVIAAKYTSYVEHSLQIQNMKKFLWGDSKCVISWVSSKKILPAFVEKSVQTIKDVGFQSFSYVPTHQNPADVVSRGATVDTLSEQTWWNGPKWLADEKQWPSQSSICEKQTSELADEIIAELKEERKILLIQKAVELKNTVDPASDDGAPFDLKPSNFRSFGNLIRRTATCIKAAARFLRGRGTLSEHREVDFQLARRMWLRWDQQRIYKLTANKNSNVSYLRNLRVKEDEHRIIRCVTRIEWAKLPRDEVEPILLAKGTELTKLIILSTHTNVMHAGTAQTLAELRKEYWVPHGRREVYKVIKNFCFTCRRHDAQPFRTPELAPLPEFRISRTETPFTNVGVDAFGPYKIRVTLENETKIVKHWVLVFTCLVVRAVHLEVMRDMTAQEFLNSFRRFAGRRGVPQLIVSDNAPQFTVVEGIFQCMWRKFAHSEVTSKYYAEHNVQWRFIPAYAPWMGGAYERMIRTIKSAFEKVYGGRTLNQDTFEIAMVEVEAVVNSRPITYVDKEQQTEIISPNDFLCVRYPAFPIDFEKKHTAKELTDSWAAAEKLLDEFWRIWSEQYLRELKERRDRMTNKRSSNAEEPKPGEIVLMVDPDQKRSSWRTAVVERLLPGSDGKVRAVQIRASNRARMIRPVSKLASLKLIMDLPDQVPELTADNQGLVVDDTGGVIEDD</sequence>
<dbReference type="Pfam" id="PF18701">
    <property type="entry name" value="DUF5641"/>
    <property type="match status" value="1"/>
</dbReference>
<dbReference type="PANTHER" id="PTHR47331">
    <property type="entry name" value="PHD-TYPE DOMAIN-CONTAINING PROTEIN"/>
    <property type="match status" value="1"/>
</dbReference>
<accession>A0AAN9XYZ9</accession>
<evidence type="ECO:0000313" key="3">
    <source>
        <dbReference type="EMBL" id="KAK7576031.1"/>
    </source>
</evidence>
<feature type="region of interest" description="Disordered" evidence="1">
    <location>
        <begin position="343"/>
        <end position="399"/>
    </location>
</feature>
<protein>
    <recommendedName>
        <fullName evidence="2">Integrase catalytic domain-containing protein</fullName>
    </recommendedName>
</protein>
<dbReference type="InterPro" id="IPR005312">
    <property type="entry name" value="DUF1759"/>
</dbReference>
<dbReference type="PANTHER" id="PTHR47331:SF4">
    <property type="entry name" value="PEPTIDASE S1 DOMAIN-CONTAINING PROTEIN"/>
    <property type="match status" value="1"/>
</dbReference>
<dbReference type="InterPro" id="IPR008042">
    <property type="entry name" value="Retrotrans_Pao"/>
</dbReference>
<dbReference type="InterPro" id="IPR040676">
    <property type="entry name" value="DUF5641"/>
</dbReference>
<dbReference type="SUPFAM" id="SSF53098">
    <property type="entry name" value="Ribonuclease H-like"/>
    <property type="match status" value="1"/>
</dbReference>
<dbReference type="InterPro" id="IPR012337">
    <property type="entry name" value="RNaseH-like_sf"/>
</dbReference>
<gene>
    <name evidence="3" type="ORF">V9T40_012317</name>
</gene>
<dbReference type="InterPro" id="IPR036397">
    <property type="entry name" value="RNaseH_sf"/>
</dbReference>
<dbReference type="Gene3D" id="3.10.10.10">
    <property type="entry name" value="HIV Type 1 Reverse Transcriptase, subunit A, domain 1"/>
    <property type="match status" value="1"/>
</dbReference>
<organism evidence="3 4">
    <name type="scientific">Parthenolecanium corni</name>
    <dbReference type="NCBI Taxonomy" id="536013"/>
    <lineage>
        <taxon>Eukaryota</taxon>
        <taxon>Metazoa</taxon>
        <taxon>Ecdysozoa</taxon>
        <taxon>Arthropoda</taxon>
        <taxon>Hexapoda</taxon>
        <taxon>Insecta</taxon>
        <taxon>Pterygota</taxon>
        <taxon>Neoptera</taxon>
        <taxon>Paraneoptera</taxon>
        <taxon>Hemiptera</taxon>
        <taxon>Sternorrhyncha</taxon>
        <taxon>Coccoidea</taxon>
        <taxon>Coccidae</taxon>
        <taxon>Parthenolecanium</taxon>
    </lineage>
</organism>
<evidence type="ECO:0000259" key="2">
    <source>
        <dbReference type="PROSITE" id="PS50994"/>
    </source>
</evidence>
<dbReference type="InterPro" id="IPR041588">
    <property type="entry name" value="Integrase_H2C2"/>
</dbReference>
<dbReference type="GO" id="GO:0015074">
    <property type="term" value="P:DNA integration"/>
    <property type="evidence" value="ECO:0007669"/>
    <property type="project" value="InterPro"/>
</dbReference>